<dbReference type="SMART" id="SM00608">
    <property type="entry name" value="ACR"/>
    <property type="match status" value="1"/>
</dbReference>
<dbReference type="SUPFAM" id="SSF55486">
    <property type="entry name" value="Metalloproteases ('zincins'), catalytic domain"/>
    <property type="match status" value="1"/>
</dbReference>
<evidence type="ECO:0000256" key="6">
    <source>
        <dbReference type="ARBA" id="ARBA00022737"/>
    </source>
</evidence>
<keyword evidence="6" id="KW-0677">Repeat</keyword>
<name>A0A7M7PLX2_STRPU</name>
<dbReference type="GO" id="GO:0006508">
    <property type="term" value="P:proteolysis"/>
    <property type="evidence" value="ECO:0007669"/>
    <property type="project" value="UniProtKB-KW"/>
</dbReference>
<evidence type="ECO:0000313" key="16">
    <source>
        <dbReference type="Proteomes" id="UP000007110"/>
    </source>
</evidence>
<dbReference type="PANTHER" id="PTHR13723">
    <property type="entry name" value="ADAMTS A DISINTEGRIN AND METALLOPROTEASE WITH THROMBOSPONDIN MOTIFS PROTEASE"/>
    <property type="match status" value="1"/>
</dbReference>
<dbReference type="Pfam" id="PF00090">
    <property type="entry name" value="TSP_1"/>
    <property type="match status" value="1"/>
</dbReference>
<feature type="active site" evidence="12">
    <location>
        <position position="307"/>
    </location>
</feature>
<dbReference type="GO" id="GO:0046872">
    <property type="term" value="F:metal ion binding"/>
    <property type="evidence" value="ECO:0007669"/>
    <property type="project" value="UniProtKB-KW"/>
</dbReference>
<dbReference type="InParanoid" id="A0A7M7PLX2"/>
<reference evidence="16" key="1">
    <citation type="submission" date="2015-02" db="EMBL/GenBank/DDBJ databases">
        <title>Genome sequencing for Strongylocentrotus purpuratus.</title>
        <authorList>
            <person name="Murali S."/>
            <person name="Liu Y."/>
            <person name="Vee V."/>
            <person name="English A."/>
            <person name="Wang M."/>
            <person name="Skinner E."/>
            <person name="Han Y."/>
            <person name="Muzny D.M."/>
            <person name="Worley K.C."/>
            <person name="Gibbs R.A."/>
        </authorList>
    </citation>
    <scope>NUCLEOTIDE SEQUENCE</scope>
</reference>
<keyword evidence="4 12" id="KW-0479">Metal-binding</keyword>
<evidence type="ECO:0000256" key="5">
    <source>
        <dbReference type="ARBA" id="ARBA00022729"/>
    </source>
</evidence>
<comment type="subcellular location">
    <subcellularLocation>
        <location evidence="1">Secreted</location>
    </subcellularLocation>
</comment>
<evidence type="ECO:0000256" key="3">
    <source>
        <dbReference type="ARBA" id="ARBA00022670"/>
    </source>
</evidence>
<feature type="binding site" evidence="12">
    <location>
        <position position="306"/>
    </location>
    <ligand>
        <name>Zn(2+)</name>
        <dbReference type="ChEBI" id="CHEBI:29105"/>
        <note>catalytic</note>
    </ligand>
</feature>
<evidence type="ECO:0000256" key="9">
    <source>
        <dbReference type="ARBA" id="ARBA00023049"/>
    </source>
</evidence>
<dbReference type="EnsemblMetazoa" id="XM_030996828">
    <property type="protein sequence ID" value="XP_030852688"/>
    <property type="gene ID" value="LOC105446192"/>
</dbReference>
<dbReference type="GeneID" id="105446192"/>
<dbReference type="AlphaFoldDB" id="A0A7M7PLX2"/>
<protein>
    <recommendedName>
        <fullName evidence="14">Peptidase M12B domain-containing protein</fullName>
    </recommendedName>
</protein>
<evidence type="ECO:0000256" key="11">
    <source>
        <dbReference type="ARBA" id="ARBA00023180"/>
    </source>
</evidence>
<evidence type="ECO:0000259" key="14">
    <source>
        <dbReference type="PROSITE" id="PS50215"/>
    </source>
</evidence>
<feature type="binding site" evidence="12">
    <location>
        <position position="310"/>
    </location>
    <ligand>
        <name>Zn(2+)</name>
        <dbReference type="ChEBI" id="CHEBI:29105"/>
        <note>catalytic</note>
    </ligand>
</feature>
<proteinExistence type="predicted"/>
<dbReference type="Pfam" id="PF01421">
    <property type="entry name" value="Reprolysin"/>
    <property type="match status" value="1"/>
</dbReference>
<dbReference type="Gene3D" id="3.40.1620.60">
    <property type="match status" value="1"/>
</dbReference>
<evidence type="ECO:0000256" key="12">
    <source>
        <dbReference type="PROSITE-ProRule" id="PRU00276"/>
    </source>
</evidence>
<organism evidence="15 16">
    <name type="scientific">Strongylocentrotus purpuratus</name>
    <name type="common">Purple sea urchin</name>
    <dbReference type="NCBI Taxonomy" id="7668"/>
    <lineage>
        <taxon>Eukaryota</taxon>
        <taxon>Metazoa</taxon>
        <taxon>Echinodermata</taxon>
        <taxon>Eleutherozoa</taxon>
        <taxon>Echinozoa</taxon>
        <taxon>Echinoidea</taxon>
        <taxon>Euechinoidea</taxon>
        <taxon>Echinacea</taxon>
        <taxon>Camarodonta</taxon>
        <taxon>Echinidea</taxon>
        <taxon>Strongylocentrotidae</taxon>
        <taxon>Strongylocentrotus</taxon>
    </lineage>
</organism>
<keyword evidence="10" id="KW-1015">Disulfide bond</keyword>
<dbReference type="InterPro" id="IPR006586">
    <property type="entry name" value="ADAM_Cys-rich"/>
</dbReference>
<comment type="caution">
    <text evidence="12">Lacks conserved residue(s) required for the propagation of feature annotation.</text>
</comment>
<dbReference type="InterPro" id="IPR036383">
    <property type="entry name" value="TSP1_rpt_sf"/>
</dbReference>
<keyword evidence="9" id="KW-0482">Metalloprotease</keyword>
<feature type="binding site" evidence="12">
    <location>
        <position position="316"/>
    </location>
    <ligand>
        <name>Zn(2+)</name>
        <dbReference type="ChEBI" id="CHEBI:29105"/>
        <note>catalytic</note>
    </ligand>
</feature>
<evidence type="ECO:0000256" key="4">
    <source>
        <dbReference type="ARBA" id="ARBA00022723"/>
    </source>
</evidence>
<evidence type="ECO:0000256" key="8">
    <source>
        <dbReference type="ARBA" id="ARBA00022833"/>
    </source>
</evidence>
<dbReference type="InterPro" id="IPR002870">
    <property type="entry name" value="Peptidase_M12B_N"/>
</dbReference>
<dbReference type="OrthoDB" id="6377078at2759"/>
<evidence type="ECO:0000256" key="13">
    <source>
        <dbReference type="SAM" id="MobiDB-lite"/>
    </source>
</evidence>
<dbReference type="PROSITE" id="PS50215">
    <property type="entry name" value="ADAM_MEPRO"/>
    <property type="match status" value="1"/>
</dbReference>
<dbReference type="RefSeq" id="XP_030852688.1">
    <property type="nucleotide sequence ID" value="XM_030996828.1"/>
</dbReference>
<sequence length="553" mass="61838">MKRGFKLSKEDLQLYTSNHHSIEDYDFTAPVYVDPKPIVNKRSVDSELVTPREREVKFNAFGQQYHARLQPNPWLLRQGLIVERVGSDGTITEEEISDRDCYYFAHLISHMGESAGALSTCNGLRGLISHDDTDVYITPLKDHHDSRYRRETQDEFNGEKAHIVYKRTSPPKYNEEPDLRDQGSWEGGNVSRDQGSWEGGNVSHPGPIFADKMAAGQEEGEHLQEGGQRYLEVFVVIDDEMVRVHQEDVMNYALAIMNMERFVLRVGANKMMGLLGRAAMGTVCSSTMSCGINEEDGLEAALTIAHELGHNLNLNHDPAYGCENGRNIMSSTKSIGANNFKWSSCSSKHLAEFLKSPDTDCLLDRPSLDHPDVDLIPIDQLAGAQYGRVEQCKKVFGADLVIGICPFERAHVTCGQVPCRIGSYCHYTPVVEGTPCGTNMWCYDGFCRSSIGGVPKPVDGNWGEWPVNYTQCSRTCGSGVMSRRRRCNRPGPRFGGKACEGTMYSMKTCNTEPCPGINSPDDFRHRECALTNTIILKTRYHEWSAYLDGTLYG</sequence>
<evidence type="ECO:0000256" key="2">
    <source>
        <dbReference type="ARBA" id="ARBA00022525"/>
    </source>
</evidence>
<keyword evidence="11" id="KW-0325">Glycoprotein</keyword>
<evidence type="ECO:0000313" key="15">
    <source>
        <dbReference type="EnsemblMetazoa" id="XP_030852688"/>
    </source>
</evidence>
<keyword evidence="2" id="KW-0964">Secreted</keyword>
<keyword evidence="16" id="KW-1185">Reference proteome</keyword>
<dbReference type="Pfam" id="PF17771">
    <property type="entry name" value="ADAMTS_CR_2"/>
    <property type="match status" value="1"/>
</dbReference>
<dbReference type="FunFam" id="2.20.100.10:FF:000001">
    <property type="entry name" value="semaphorin-5A isoform X1"/>
    <property type="match status" value="1"/>
</dbReference>
<accession>A0A7M7PLX2</accession>
<dbReference type="InterPro" id="IPR001590">
    <property type="entry name" value="Peptidase_M12B"/>
</dbReference>
<dbReference type="SMART" id="SM00209">
    <property type="entry name" value="TSP1"/>
    <property type="match status" value="1"/>
</dbReference>
<dbReference type="Proteomes" id="UP000007110">
    <property type="component" value="Unassembled WGS sequence"/>
</dbReference>
<dbReference type="PROSITE" id="PS50092">
    <property type="entry name" value="TSP1"/>
    <property type="match status" value="1"/>
</dbReference>
<dbReference type="InterPro" id="IPR024079">
    <property type="entry name" value="MetalloPept_cat_dom_sf"/>
</dbReference>
<feature type="compositionally biased region" description="Basic and acidic residues" evidence="13">
    <location>
        <begin position="173"/>
        <end position="183"/>
    </location>
</feature>
<evidence type="ECO:0000256" key="10">
    <source>
        <dbReference type="ARBA" id="ARBA00023157"/>
    </source>
</evidence>
<keyword evidence="3" id="KW-0645">Protease</keyword>
<dbReference type="InterPro" id="IPR050439">
    <property type="entry name" value="ADAMTS_ADAMTS-like"/>
</dbReference>
<dbReference type="SUPFAM" id="SSF82895">
    <property type="entry name" value="TSP-1 type 1 repeat"/>
    <property type="match status" value="1"/>
</dbReference>
<dbReference type="GO" id="GO:0004222">
    <property type="term" value="F:metalloendopeptidase activity"/>
    <property type="evidence" value="ECO:0007669"/>
    <property type="project" value="InterPro"/>
</dbReference>
<dbReference type="Gene3D" id="3.40.390.10">
    <property type="entry name" value="Collagenase (Catalytic Domain)"/>
    <property type="match status" value="1"/>
</dbReference>
<feature type="region of interest" description="Disordered" evidence="13">
    <location>
        <begin position="169"/>
        <end position="188"/>
    </location>
</feature>
<dbReference type="Gene3D" id="2.20.100.10">
    <property type="entry name" value="Thrombospondin type-1 (TSP1) repeat"/>
    <property type="match status" value="1"/>
</dbReference>
<dbReference type="InterPro" id="IPR041645">
    <property type="entry name" value="ADAMTS_CR_2"/>
</dbReference>
<keyword evidence="5" id="KW-0732">Signal</keyword>
<dbReference type="GO" id="GO:0005576">
    <property type="term" value="C:extracellular region"/>
    <property type="evidence" value="ECO:0007669"/>
    <property type="project" value="UniProtKB-SubCell"/>
</dbReference>
<feature type="domain" description="Peptidase M12B" evidence="14">
    <location>
        <begin position="275"/>
        <end position="366"/>
    </location>
</feature>
<dbReference type="PANTHER" id="PTHR13723:SF311">
    <property type="entry name" value="ADAM CYSTEINE-RICH DOMAIN-CONTAINING PROTEIN"/>
    <property type="match status" value="1"/>
</dbReference>
<keyword evidence="8 12" id="KW-0862">Zinc</keyword>
<dbReference type="InterPro" id="IPR000884">
    <property type="entry name" value="TSP1_rpt"/>
</dbReference>
<dbReference type="KEGG" id="spu:105446192"/>
<reference evidence="15" key="2">
    <citation type="submission" date="2021-01" db="UniProtKB">
        <authorList>
            <consortium name="EnsemblMetazoa"/>
        </authorList>
    </citation>
    <scope>IDENTIFICATION</scope>
</reference>
<evidence type="ECO:0000256" key="1">
    <source>
        <dbReference type="ARBA" id="ARBA00004613"/>
    </source>
</evidence>
<keyword evidence="7" id="KW-0378">Hydrolase</keyword>
<dbReference type="Pfam" id="PF01562">
    <property type="entry name" value="Pep_M12B_propep"/>
    <property type="match status" value="1"/>
</dbReference>
<evidence type="ECO:0000256" key="7">
    <source>
        <dbReference type="ARBA" id="ARBA00022801"/>
    </source>
</evidence>